<sequence>MARVGESTNRSNDIVSLEISIESVSKYTLPFNKTAYNPCNPITTFITQFPADLKPDTLY</sequence>
<organism evidence="1 2">
    <name type="scientific">Ceratitis capitata</name>
    <name type="common">Mediterranean fruit fly</name>
    <name type="synonym">Tephritis capitata</name>
    <dbReference type="NCBI Taxonomy" id="7213"/>
    <lineage>
        <taxon>Eukaryota</taxon>
        <taxon>Metazoa</taxon>
        <taxon>Ecdysozoa</taxon>
        <taxon>Arthropoda</taxon>
        <taxon>Hexapoda</taxon>
        <taxon>Insecta</taxon>
        <taxon>Pterygota</taxon>
        <taxon>Neoptera</taxon>
        <taxon>Endopterygota</taxon>
        <taxon>Diptera</taxon>
        <taxon>Brachycera</taxon>
        <taxon>Muscomorpha</taxon>
        <taxon>Tephritoidea</taxon>
        <taxon>Tephritidae</taxon>
        <taxon>Ceratitis</taxon>
        <taxon>Ceratitis</taxon>
    </lineage>
</organism>
<gene>
    <name evidence="1" type="ORF">CCAP1982_LOCUS6606</name>
</gene>
<evidence type="ECO:0000313" key="1">
    <source>
        <dbReference type="EMBL" id="CAD6997990.1"/>
    </source>
</evidence>
<keyword evidence="2" id="KW-1185">Reference proteome</keyword>
<dbReference type="Proteomes" id="UP000606786">
    <property type="component" value="Unassembled WGS sequence"/>
</dbReference>
<protein>
    <submittedName>
        <fullName evidence="1">(Mediterranean fruit fly) hypothetical protein</fullName>
    </submittedName>
</protein>
<name>A0A811UH21_CERCA</name>
<dbReference type="EMBL" id="CAJHJT010000012">
    <property type="protein sequence ID" value="CAD6997990.1"/>
    <property type="molecule type" value="Genomic_DNA"/>
</dbReference>
<proteinExistence type="predicted"/>
<comment type="caution">
    <text evidence="1">The sequence shown here is derived from an EMBL/GenBank/DDBJ whole genome shotgun (WGS) entry which is preliminary data.</text>
</comment>
<accession>A0A811UH21</accession>
<dbReference type="AlphaFoldDB" id="A0A811UH21"/>
<reference evidence="1" key="1">
    <citation type="submission" date="2020-11" db="EMBL/GenBank/DDBJ databases">
        <authorList>
            <person name="Whitehead M."/>
        </authorList>
    </citation>
    <scope>NUCLEOTIDE SEQUENCE</scope>
    <source>
        <strain evidence="1">EGII</strain>
    </source>
</reference>
<evidence type="ECO:0000313" key="2">
    <source>
        <dbReference type="Proteomes" id="UP000606786"/>
    </source>
</evidence>